<accession>A0A0A1TMT2</accession>
<dbReference type="OrthoDB" id="5400774at2759"/>
<evidence type="ECO:0000313" key="3">
    <source>
        <dbReference type="EMBL" id="CEJ92423.1"/>
    </source>
</evidence>
<proteinExistence type="predicted"/>
<dbReference type="EMBL" id="CDHN01000004">
    <property type="protein sequence ID" value="CEJ92423.1"/>
    <property type="molecule type" value="Genomic_DNA"/>
</dbReference>
<feature type="transmembrane region" description="Helical" evidence="2">
    <location>
        <begin position="109"/>
        <end position="135"/>
    </location>
</feature>
<organism evidence="3 4">
    <name type="scientific">[Torrubiella] hemipterigena</name>
    <dbReference type="NCBI Taxonomy" id="1531966"/>
    <lineage>
        <taxon>Eukaryota</taxon>
        <taxon>Fungi</taxon>
        <taxon>Dikarya</taxon>
        <taxon>Ascomycota</taxon>
        <taxon>Pezizomycotina</taxon>
        <taxon>Sordariomycetes</taxon>
        <taxon>Hypocreomycetidae</taxon>
        <taxon>Hypocreales</taxon>
        <taxon>Clavicipitaceae</taxon>
        <taxon>Clavicipitaceae incertae sedis</taxon>
        <taxon>'Torrubiella' clade</taxon>
    </lineage>
</organism>
<gene>
    <name evidence="3" type="ORF">VHEMI08077</name>
</gene>
<protein>
    <submittedName>
        <fullName evidence="3">Uncharacterized protein</fullName>
    </submittedName>
</protein>
<sequence>MRPDSAPGLEPYRNQNWDASSFKSEPYDPNAPSAPRTARRIATNGFISKIPLVAIVLQMIAVSVSIATVGLLANAIAIYRSSKDWKIVMGSGVILPGWREPGDNFMVPIYSLLGSATTGAVLGAITLGSTIFIHIMQKHSLLNSHPLLIASSQFIIVALYIASLSFFRVQEDRLGMFGWSCAHRVMETKQDGNSIGLGNVCMSINTSWYLAIAAGAVSTLILALAVVVYVQNRGSKPKGAVMRRRASYAELKNKQVDDDIPMLARPYSR</sequence>
<feature type="compositionally biased region" description="Polar residues" evidence="1">
    <location>
        <begin position="13"/>
        <end position="23"/>
    </location>
</feature>
<feature type="transmembrane region" description="Helical" evidence="2">
    <location>
        <begin position="147"/>
        <end position="167"/>
    </location>
</feature>
<dbReference type="Proteomes" id="UP000039046">
    <property type="component" value="Unassembled WGS sequence"/>
</dbReference>
<evidence type="ECO:0000256" key="2">
    <source>
        <dbReference type="SAM" id="Phobius"/>
    </source>
</evidence>
<evidence type="ECO:0000313" key="4">
    <source>
        <dbReference type="Proteomes" id="UP000039046"/>
    </source>
</evidence>
<keyword evidence="2" id="KW-1133">Transmembrane helix</keyword>
<dbReference type="HOGENOM" id="CLU_1035064_0_0_1"/>
<reference evidence="3 4" key="1">
    <citation type="journal article" date="2015" name="Genome Announc.">
        <title>Draft Genome Sequence and Gene Annotation of the Entomopathogenic Fungus Verticillium hemipterigenum.</title>
        <authorList>
            <person name="Horn F."/>
            <person name="Habel A."/>
            <person name="Scharf D.H."/>
            <person name="Dworschak J."/>
            <person name="Brakhage A.A."/>
            <person name="Guthke R."/>
            <person name="Hertweck C."/>
            <person name="Linde J."/>
        </authorList>
    </citation>
    <scope>NUCLEOTIDE SEQUENCE [LARGE SCALE GENOMIC DNA]</scope>
</reference>
<keyword evidence="2" id="KW-0472">Membrane</keyword>
<feature type="region of interest" description="Disordered" evidence="1">
    <location>
        <begin position="1"/>
        <end position="35"/>
    </location>
</feature>
<feature type="transmembrane region" description="Helical" evidence="2">
    <location>
        <begin position="208"/>
        <end position="230"/>
    </location>
</feature>
<name>A0A0A1TMT2_9HYPO</name>
<keyword evidence="4" id="KW-1185">Reference proteome</keyword>
<evidence type="ECO:0000256" key="1">
    <source>
        <dbReference type="SAM" id="MobiDB-lite"/>
    </source>
</evidence>
<feature type="transmembrane region" description="Helical" evidence="2">
    <location>
        <begin position="50"/>
        <end position="79"/>
    </location>
</feature>
<keyword evidence="2" id="KW-0812">Transmembrane</keyword>
<dbReference type="AlphaFoldDB" id="A0A0A1TMT2"/>